<dbReference type="SMART" id="SM00487">
    <property type="entry name" value="DEXDc"/>
    <property type="match status" value="1"/>
</dbReference>
<dbReference type="CDD" id="cd18793">
    <property type="entry name" value="SF2_C_SNF"/>
    <property type="match status" value="1"/>
</dbReference>
<dbReference type="InterPro" id="IPR001650">
    <property type="entry name" value="Helicase_C-like"/>
</dbReference>
<dbReference type="HOGENOM" id="CLU_310522_0_0_9"/>
<dbReference type="InterPro" id="IPR014001">
    <property type="entry name" value="Helicase_ATP-bd"/>
</dbReference>
<dbReference type="PANTHER" id="PTHR45766">
    <property type="entry name" value="DNA ANNEALING HELICASE AND ENDONUCLEASE ZRANB3 FAMILY MEMBER"/>
    <property type="match status" value="1"/>
</dbReference>
<evidence type="ECO:0000313" key="5">
    <source>
        <dbReference type="Proteomes" id="UP000013097"/>
    </source>
</evidence>
<dbReference type="GO" id="GO:0006281">
    <property type="term" value="P:DNA repair"/>
    <property type="evidence" value="ECO:0007669"/>
    <property type="project" value="TreeGrafter"/>
</dbReference>
<dbReference type="AlphaFoldDB" id="N9XTR8"/>
<dbReference type="eggNOG" id="COG0553">
    <property type="taxonomic scope" value="Bacteria"/>
</dbReference>
<dbReference type="InterPro" id="IPR049730">
    <property type="entry name" value="SNF2/RAD54-like_C"/>
</dbReference>
<protein>
    <recommendedName>
        <fullName evidence="6">Helicase ATP-binding domain-containing protein</fullName>
    </recommendedName>
</protein>
<dbReference type="PATRIC" id="fig|999411.4.peg.3171"/>
<feature type="domain" description="Helicase C-terminal" evidence="3">
    <location>
        <begin position="784"/>
        <end position="941"/>
    </location>
</feature>
<dbReference type="SMART" id="SM00490">
    <property type="entry name" value="HELICc"/>
    <property type="match status" value="1"/>
</dbReference>
<name>N9XTR8_9CLOT</name>
<dbReference type="Pfam" id="PF00176">
    <property type="entry name" value="SNF2-rel_dom"/>
    <property type="match status" value="1"/>
</dbReference>
<keyword evidence="5" id="KW-1185">Reference proteome</keyword>
<proteinExistence type="predicted"/>
<dbReference type="PANTHER" id="PTHR45766:SF6">
    <property type="entry name" value="SWI_SNF-RELATED MATRIX-ASSOCIATED ACTIN-DEPENDENT REGULATOR OF CHROMATIN SUBFAMILY A-LIKE PROTEIN 1"/>
    <property type="match status" value="1"/>
</dbReference>
<keyword evidence="1" id="KW-0378">Hydrolase</keyword>
<gene>
    <name evidence="4" type="ORF">HMPREF1092_03256</name>
</gene>
<evidence type="ECO:0000313" key="4">
    <source>
        <dbReference type="EMBL" id="ENY99348.1"/>
    </source>
</evidence>
<dbReference type="SUPFAM" id="SSF52540">
    <property type="entry name" value="P-loop containing nucleoside triphosphate hydrolases"/>
    <property type="match status" value="2"/>
</dbReference>
<accession>N9XTR8</accession>
<reference evidence="4 5" key="1">
    <citation type="submission" date="2013-01" db="EMBL/GenBank/DDBJ databases">
        <title>The Genome Sequence of Clostridium colicanis 209318.</title>
        <authorList>
            <consortium name="The Broad Institute Genome Sequencing Platform"/>
            <person name="Earl A."/>
            <person name="Ward D."/>
            <person name="Feldgarden M."/>
            <person name="Gevers D."/>
            <person name="Courvalin P."/>
            <person name="Lambert T."/>
            <person name="Walker B."/>
            <person name="Young S.K."/>
            <person name="Zeng Q."/>
            <person name="Gargeya S."/>
            <person name="Fitzgerald M."/>
            <person name="Haas B."/>
            <person name="Abouelleil A."/>
            <person name="Alvarado L."/>
            <person name="Arachchi H.M."/>
            <person name="Berlin A.M."/>
            <person name="Chapman S.B."/>
            <person name="Dewar J."/>
            <person name="Goldberg J."/>
            <person name="Griggs A."/>
            <person name="Gujja S."/>
            <person name="Hansen M."/>
            <person name="Howarth C."/>
            <person name="Imamovic A."/>
            <person name="Larimer J."/>
            <person name="McCowan C."/>
            <person name="Murphy C."/>
            <person name="Neiman D."/>
            <person name="Pearson M."/>
            <person name="Priest M."/>
            <person name="Roberts A."/>
            <person name="Saif S."/>
            <person name="Shea T."/>
            <person name="Sisk P."/>
            <person name="Sykes S."/>
            <person name="Wortman J."/>
            <person name="Nusbaum C."/>
            <person name="Birren B."/>
        </authorList>
    </citation>
    <scope>NUCLEOTIDE SEQUENCE [LARGE SCALE GENOMIC DNA]</scope>
    <source>
        <strain evidence="4 5">209318</strain>
    </source>
</reference>
<sequence length="947" mass="110973">MNKVISKNIDLMIELNIENLKKHIYSKNDSIILSNILSRKNTTDTDMLFLIKKMKPYKNVFPRKYKRAFNKVEIFIDICDEYKISEHLLKSLAISKIENNKCLISFNELSIYYGLASIKKSIVKNIESKDYIIINDNCIEINIKYMSFILMLLQILVSEIFNDNRYENDIAYIFNEIENKKQILDEVLLKEINVFKNDIKKEQYKLKSLKEKYNYKNSSNETFNKIDNNEKEISEKNINSNYNVYLKISRRNTFKIHVKKDANGIVLMFKYNEKVINSIKKLPFQYRHYEPHKWIVSYGKEEALLNIFIEDEIYKSFNIEELIYLITNPKDIRDNVKFKVNATNLNDDVIKLDFNYDKQIIDVIKGLPTTDRRYLVKKRAWIVSQKYIPLLIDRFKKLERQIPIDTSSMEQILQELSKVKISIKECKLNGYIDIECDKSSNNSNFLRLLDEFRILNSDKVTVPATEIDKIFNNDKLELDNSAKNLLQNLLKSKEYIERNKTYPPVNISKLKKKPYPHQLEIIEPMLKLKRFILGDEMGLGKTFESILFGASIPLLKLIVCPATLILNWKKEIEETLDKQNIVIVNSKFKKSTIKDLNKDELSNTWIVINYEKLHKYKNILKELNVGVLLCDEAHYIKSIDNKGYCTSKRGKATLDLSMNIPYKVAITGTPIGNSSKDCWNLLILIESKEVLIGFDKFKEYFKEKSIKSLNEMLSSKMIRRLKKDILNLPDIQRRFIPNEIDTRDYNLKLKEYLDNENKSLTQFIAYLNAIRLIIAKEKTTSTIKLAEMYLKEHEKIVIFTNYKEPAQKFKRHFGENAVLIDGSVPVQLRKSIIDEFQEGDKKVFIGNLKAAGTGITLTKSDIVIFNDFDYIPSSHLQAEQRIHRIGQKNNCFIVYNYASNAEIDGFMIEKLTSKFKMINQIVDGVDSEFIEEDKSITKELYEHIGIK</sequence>
<dbReference type="EMBL" id="AGYT01000024">
    <property type="protein sequence ID" value="ENY99348.1"/>
    <property type="molecule type" value="Genomic_DNA"/>
</dbReference>
<evidence type="ECO:0000259" key="2">
    <source>
        <dbReference type="PROSITE" id="PS51192"/>
    </source>
</evidence>
<dbReference type="GO" id="GO:0031297">
    <property type="term" value="P:replication fork processing"/>
    <property type="evidence" value="ECO:0007669"/>
    <property type="project" value="TreeGrafter"/>
</dbReference>
<feature type="domain" description="Helicase ATP-binding" evidence="2">
    <location>
        <begin position="522"/>
        <end position="688"/>
    </location>
</feature>
<dbReference type="InterPro" id="IPR000330">
    <property type="entry name" value="SNF2_N"/>
</dbReference>
<dbReference type="Gene3D" id="3.40.50.300">
    <property type="entry name" value="P-loop containing nucleotide triphosphate hydrolases"/>
    <property type="match status" value="1"/>
</dbReference>
<dbReference type="PROSITE" id="PS51192">
    <property type="entry name" value="HELICASE_ATP_BIND_1"/>
    <property type="match status" value="1"/>
</dbReference>
<dbReference type="Gene3D" id="3.40.50.10810">
    <property type="entry name" value="Tandem AAA-ATPase domain"/>
    <property type="match status" value="1"/>
</dbReference>
<dbReference type="RefSeq" id="WP_002599696.1">
    <property type="nucleotide sequence ID" value="NZ_JADPHC010000008.1"/>
</dbReference>
<dbReference type="InterPro" id="IPR027417">
    <property type="entry name" value="P-loop_NTPase"/>
</dbReference>
<dbReference type="PROSITE" id="PS51194">
    <property type="entry name" value="HELICASE_CTER"/>
    <property type="match status" value="1"/>
</dbReference>
<evidence type="ECO:0000256" key="1">
    <source>
        <dbReference type="ARBA" id="ARBA00022801"/>
    </source>
</evidence>
<organism evidence="4 5">
    <name type="scientific">Clostridium thermobutyricum</name>
    <dbReference type="NCBI Taxonomy" id="29372"/>
    <lineage>
        <taxon>Bacteria</taxon>
        <taxon>Bacillati</taxon>
        <taxon>Bacillota</taxon>
        <taxon>Clostridia</taxon>
        <taxon>Eubacteriales</taxon>
        <taxon>Clostridiaceae</taxon>
        <taxon>Clostridium</taxon>
    </lineage>
</organism>
<dbReference type="InterPro" id="IPR038718">
    <property type="entry name" value="SNF2-like_sf"/>
</dbReference>
<evidence type="ECO:0000259" key="3">
    <source>
        <dbReference type="PROSITE" id="PS51194"/>
    </source>
</evidence>
<dbReference type="Proteomes" id="UP000013097">
    <property type="component" value="Unassembled WGS sequence"/>
</dbReference>
<dbReference type="GO" id="GO:0016787">
    <property type="term" value="F:hydrolase activity"/>
    <property type="evidence" value="ECO:0007669"/>
    <property type="project" value="UniProtKB-KW"/>
</dbReference>
<dbReference type="GO" id="GO:0005524">
    <property type="term" value="F:ATP binding"/>
    <property type="evidence" value="ECO:0007669"/>
    <property type="project" value="InterPro"/>
</dbReference>
<evidence type="ECO:0008006" key="6">
    <source>
        <dbReference type="Google" id="ProtNLM"/>
    </source>
</evidence>
<comment type="caution">
    <text evidence="4">The sequence shown here is derived from an EMBL/GenBank/DDBJ whole genome shotgun (WGS) entry which is preliminary data.</text>
</comment>
<dbReference type="Pfam" id="PF00271">
    <property type="entry name" value="Helicase_C"/>
    <property type="match status" value="1"/>
</dbReference>